<organism evidence="10 11">
    <name type="scientific">Bos mutus</name>
    <name type="common">wild yak</name>
    <dbReference type="NCBI Taxonomy" id="72004"/>
    <lineage>
        <taxon>Eukaryota</taxon>
        <taxon>Metazoa</taxon>
        <taxon>Chordata</taxon>
        <taxon>Craniata</taxon>
        <taxon>Vertebrata</taxon>
        <taxon>Euteleostomi</taxon>
        <taxon>Mammalia</taxon>
        <taxon>Eutheria</taxon>
        <taxon>Laurasiatheria</taxon>
        <taxon>Artiodactyla</taxon>
        <taxon>Ruminantia</taxon>
        <taxon>Pecora</taxon>
        <taxon>Bovidae</taxon>
        <taxon>Bovinae</taxon>
        <taxon>Bos</taxon>
    </lineage>
</organism>
<feature type="non-terminal residue" evidence="10">
    <location>
        <position position="1"/>
    </location>
</feature>
<dbReference type="PANTHER" id="PTHR46123:SF3">
    <property type="entry name" value="DOUBLE HOMEOBOX PROTEIN 1-RELATED"/>
    <property type="match status" value="1"/>
</dbReference>
<evidence type="ECO:0000259" key="9">
    <source>
        <dbReference type="PROSITE" id="PS50071"/>
    </source>
</evidence>
<dbReference type="InterPro" id="IPR001356">
    <property type="entry name" value="HD"/>
</dbReference>
<keyword evidence="4 6" id="KW-0371">Homeobox</keyword>
<dbReference type="Pfam" id="PF00046">
    <property type="entry name" value="Homeodomain"/>
    <property type="match status" value="2"/>
</dbReference>
<protein>
    <recommendedName>
        <fullName evidence="9">Homeobox domain-containing protein</fullName>
    </recommendedName>
</protein>
<keyword evidence="3 6" id="KW-0238">DNA-binding</keyword>
<reference evidence="10 11" key="1">
    <citation type="journal article" date="2012" name="Nat. Genet.">
        <title>The yak genome and adaptation to life at high altitude.</title>
        <authorList>
            <person name="Qiu Q."/>
            <person name="Zhang G."/>
            <person name="Ma T."/>
            <person name="Qian W."/>
            <person name="Wang J."/>
            <person name="Ye Z."/>
            <person name="Cao C."/>
            <person name="Hu Q."/>
            <person name="Kim J."/>
            <person name="Larkin D.M."/>
            <person name="Auvil L."/>
            <person name="Capitanu B."/>
            <person name="Ma J."/>
            <person name="Lewin H.A."/>
            <person name="Qian X."/>
            <person name="Lang Y."/>
            <person name="Zhou R."/>
            <person name="Wang L."/>
            <person name="Wang K."/>
            <person name="Xia J."/>
            <person name="Liao S."/>
            <person name="Pan S."/>
            <person name="Lu X."/>
            <person name="Hou H."/>
            <person name="Wang Y."/>
            <person name="Zang X."/>
            <person name="Yin Y."/>
            <person name="Ma H."/>
            <person name="Zhang J."/>
            <person name="Wang Z."/>
            <person name="Zhang Y."/>
            <person name="Zhang D."/>
            <person name="Yonezawa T."/>
            <person name="Hasegawa M."/>
            <person name="Zhong Y."/>
            <person name="Liu W."/>
            <person name="Zhang Y."/>
            <person name="Huang Z."/>
            <person name="Zhang S."/>
            <person name="Long R."/>
            <person name="Yang H."/>
            <person name="Wang J."/>
            <person name="Lenstra J.A."/>
            <person name="Cooper D.N."/>
            <person name="Wu Y."/>
            <person name="Wang J."/>
            <person name="Shi P."/>
            <person name="Wang J."/>
            <person name="Liu J."/>
        </authorList>
    </citation>
    <scope>NUCLEOTIDE SEQUENCE [LARGE SCALE GENOMIC DNA]</scope>
    <source>
        <strain evidence="11">yakQH1</strain>
    </source>
</reference>
<evidence type="ECO:0000256" key="2">
    <source>
        <dbReference type="ARBA" id="ARBA00022737"/>
    </source>
</evidence>
<keyword evidence="2" id="KW-0677">Repeat</keyword>
<dbReference type="InterPro" id="IPR009057">
    <property type="entry name" value="Homeodomain-like_sf"/>
</dbReference>
<dbReference type="Gene3D" id="1.10.10.60">
    <property type="entry name" value="Homeodomain-like"/>
    <property type="match status" value="2"/>
</dbReference>
<dbReference type="PANTHER" id="PTHR46123">
    <property type="entry name" value="MIX-TYPE HOMEOBOX GENE 1-RELATED"/>
    <property type="match status" value="1"/>
</dbReference>
<evidence type="ECO:0000256" key="6">
    <source>
        <dbReference type="PROSITE-ProRule" id="PRU00108"/>
    </source>
</evidence>
<feature type="compositionally biased region" description="Polar residues" evidence="8">
    <location>
        <begin position="66"/>
        <end position="76"/>
    </location>
</feature>
<evidence type="ECO:0000256" key="1">
    <source>
        <dbReference type="ARBA" id="ARBA00004123"/>
    </source>
</evidence>
<dbReference type="InterPro" id="IPR051306">
    <property type="entry name" value="Homeobox_regulator"/>
</dbReference>
<dbReference type="EMBL" id="JH882024">
    <property type="protein sequence ID" value="ELR51316.1"/>
    <property type="molecule type" value="Genomic_DNA"/>
</dbReference>
<feature type="DNA-binding region" description="Homeobox" evidence="6">
    <location>
        <begin position="22"/>
        <end position="69"/>
    </location>
</feature>
<dbReference type="Proteomes" id="UP000011080">
    <property type="component" value="Unassembled WGS sequence"/>
</dbReference>
<dbReference type="AlphaFoldDB" id="L8I5E0"/>
<dbReference type="SUPFAM" id="SSF46689">
    <property type="entry name" value="Homeodomain-like"/>
    <property type="match status" value="2"/>
</dbReference>
<dbReference type="CDD" id="cd00086">
    <property type="entry name" value="homeodomain"/>
    <property type="match status" value="2"/>
</dbReference>
<evidence type="ECO:0000256" key="4">
    <source>
        <dbReference type="ARBA" id="ARBA00023155"/>
    </source>
</evidence>
<evidence type="ECO:0000256" key="5">
    <source>
        <dbReference type="ARBA" id="ARBA00023242"/>
    </source>
</evidence>
<gene>
    <name evidence="10" type="ORF">M91_20221</name>
</gene>
<dbReference type="SMART" id="SM00389">
    <property type="entry name" value="HOX"/>
    <property type="match status" value="2"/>
</dbReference>
<dbReference type="PROSITE" id="PS50071">
    <property type="entry name" value="HOMEOBOX_2"/>
    <property type="match status" value="2"/>
</dbReference>
<feature type="domain" description="Homeobox" evidence="9">
    <location>
        <begin position="103"/>
        <end position="142"/>
    </location>
</feature>
<sequence>MVLNVLSSQCVLSLIEDFAREAQRKRTVISPSQTRILVQAFKRDRFPGIATREELAHQMGIPAPQIQVSSPDSTWAQDMAQEPHRHSILKEEACSEAKPDGRLASALSKNPYPGIATRERLAQELGIAESRIQIWFQNRRAR</sequence>
<evidence type="ECO:0000256" key="8">
    <source>
        <dbReference type="SAM" id="MobiDB-lite"/>
    </source>
</evidence>
<dbReference type="GO" id="GO:0005634">
    <property type="term" value="C:nucleus"/>
    <property type="evidence" value="ECO:0007669"/>
    <property type="project" value="UniProtKB-SubCell"/>
</dbReference>
<comment type="subcellular location">
    <subcellularLocation>
        <location evidence="1 6 7">Nucleus</location>
    </subcellularLocation>
</comment>
<accession>L8I5E0</accession>
<dbReference type="GO" id="GO:0000981">
    <property type="term" value="F:DNA-binding transcription factor activity, RNA polymerase II-specific"/>
    <property type="evidence" value="ECO:0007669"/>
    <property type="project" value="TreeGrafter"/>
</dbReference>
<evidence type="ECO:0000313" key="11">
    <source>
        <dbReference type="Proteomes" id="UP000011080"/>
    </source>
</evidence>
<feature type="domain" description="Homeobox" evidence="9">
    <location>
        <begin position="20"/>
        <end position="68"/>
    </location>
</feature>
<evidence type="ECO:0000256" key="7">
    <source>
        <dbReference type="RuleBase" id="RU000682"/>
    </source>
</evidence>
<evidence type="ECO:0000313" key="10">
    <source>
        <dbReference type="EMBL" id="ELR51316.1"/>
    </source>
</evidence>
<evidence type="ECO:0000256" key="3">
    <source>
        <dbReference type="ARBA" id="ARBA00023125"/>
    </source>
</evidence>
<dbReference type="GO" id="GO:0000977">
    <property type="term" value="F:RNA polymerase II transcription regulatory region sequence-specific DNA binding"/>
    <property type="evidence" value="ECO:0007669"/>
    <property type="project" value="TreeGrafter"/>
</dbReference>
<proteinExistence type="predicted"/>
<keyword evidence="5 6" id="KW-0539">Nucleus</keyword>
<feature type="region of interest" description="Disordered" evidence="8">
    <location>
        <begin position="66"/>
        <end position="87"/>
    </location>
</feature>
<dbReference type="PRINTS" id="PR00031">
    <property type="entry name" value="HTHREPRESSR"/>
</dbReference>
<dbReference type="InterPro" id="IPR000047">
    <property type="entry name" value="HTH_motif"/>
</dbReference>
<name>L8I5E0_9CETA</name>